<dbReference type="GO" id="GO:0000977">
    <property type="term" value="F:RNA polymerase II transcription regulatory region sequence-specific DNA binding"/>
    <property type="evidence" value="ECO:0007669"/>
    <property type="project" value="TreeGrafter"/>
</dbReference>
<reference evidence="3" key="1">
    <citation type="submission" date="2013-04" db="EMBL/GenBank/DDBJ databases">
        <authorList>
            <person name="Qu J."/>
            <person name="Murali S.C."/>
            <person name="Bandaranaike D."/>
            <person name="Bellair M."/>
            <person name="Blankenburg K."/>
            <person name="Chao H."/>
            <person name="Dinh H."/>
            <person name="Doddapaneni H."/>
            <person name="Downs B."/>
            <person name="Dugan-Rocha S."/>
            <person name="Elkadiri S."/>
            <person name="Gnanaolivu R.D."/>
            <person name="Hernandez B."/>
            <person name="Javaid M."/>
            <person name="Jayaseelan J.C."/>
            <person name="Lee S."/>
            <person name="Li M."/>
            <person name="Ming W."/>
            <person name="Munidasa M."/>
            <person name="Muniz J."/>
            <person name="Nguyen L."/>
            <person name="Ongeri F."/>
            <person name="Osuji N."/>
            <person name="Pu L.-L."/>
            <person name="Puazo M."/>
            <person name="Qu C."/>
            <person name="Quiroz J."/>
            <person name="Raj R."/>
            <person name="Weissenberger G."/>
            <person name="Xin Y."/>
            <person name="Zou X."/>
            <person name="Han Y."/>
            <person name="Richards S."/>
            <person name="Worley K."/>
            <person name="Muzny D."/>
            <person name="Gibbs R."/>
        </authorList>
    </citation>
    <scope>NUCLEOTIDE SEQUENCE</scope>
    <source>
        <strain evidence="3">Sampled in the wild</strain>
    </source>
</reference>
<feature type="compositionally biased region" description="Acidic residues" evidence="1">
    <location>
        <begin position="402"/>
        <end position="426"/>
    </location>
</feature>
<feature type="compositionally biased region" description="Low complexity" evidence="1">
    <location>
        <begin position="370"/>
        <end position="390"/>
    </location>
</feature>
<protein>
    <recommendedName>
        <fullName evidence="2">BZIP domain-containing protein</fullName>
    </recommendedName>
</protein>
<dbReference type="AlphaFoldDB" id="A0A8K0KSE5"/>
<dbReference type="PANTHER" id="PTHR21552:SF2">
    <property type="entry name" value="CREB3 REGULATORY FACTOR"/>
    <property type="match status" value="1"/>
</dbReference>
<dbReference type="GO" id="GO:0006986">
    <property type="term" value="P:response to unfolded protein"/>
    <property type="evidence" value="ECO:0007669"/>
    <property type="project" value="InterPro"/>
</dbReference>
<comment type="caution">
    <text evidence="3">The sequence shown here is derived from an EMBL/GenBank/DDBJ whole genome shotgun (WGS) entry which is preliminary data.</text>
</comment>
<evidence type="ECO:0000313" key="4">
    <source>
        <dbReference type="Proteomes" id="UP000792457"/>
    </source>
</evidence>
<dbReference type="OrthoDB" id="8931646at2759"/>
<feature type="region of interest" description="Disordered" evidence="1">
    <location>
        <begin position="250"/>
        <end position="292"/>
    </location>
</feature>
<dbReference type="GO" id="GO:0000981">
    <property type="term" value="F:DNA-binding transcription factor activity, RNA polymerase II-specific"/>
    <property type="evidence" value="ECO:0007669"/>
    <property type="project" value="TreeGrafter"/>
</dbReference>
<reference evidence="3" key="2">
    <citation type="submission" date="2017-10" db="EMBL/GenBank/DDBJ databases">
        <title>Ladona fulva Genome sequencing and assembly.</title>
        <authorList>
            <person name="Murali S."/>
            <person name="Richards S."/>
            <person name="Bandaranaike D."/>
            <person name="Bellair M."/>
            <person name="Blankenburg K."/>
            <person name="Chao H."/>
            <person name="Dinh H."/>
            <person name="Doddapaneni H."/>
            <person name="Dugan-Rocha S."/>
            <person name="Elkadiri S."/>
            <person name="Gnanaolivu R."/>
            <person name="Hernandez B."/>
            <person name="Skinner E."/>
            <person name="Javaid M."/>
            <person name="Lee S."/>
            <person name="Li M."/>
            <person name="Ming W."/>
            <person name="Munidasa M."/>
            <person name="Muniz J."/>
            <person name="Nguyen L."/>
            <person name="Hughes D."/>
            <person name="Osuji N."/>
            <person name="Pu L.-L."/>
            <person name="Puazo M."/>
            <person name="Qu C."/>
            <person name="Quiroz J."/>
            <person name="Raj R."/>
            <person name="Weissenberger G."/>
            <person name="Xin Y."/>
            <person name="Zou X."/>
            <person name="Han Y."/>
            <person name="Worley K."/>
            <person name="Muzny D."/>
            <person name="Gibbs R."/>
        </authorList>
    </citation>
    <scope>NUCLEOTIDE SEQUENCE</scope>
    <source>
        <strain evidence="3">Sampled in the wild</strain>
    </source>
</reference>
<organism evidence="3 4">
    <name type="scientific">Ladona fulva</name>
    <name type="common">Scarce chaser dragonfly</name>
    <name type="synonym">Libellula fulva</name>
    <dbReference type="NCBI Taxonomy" id="123851"/>
    <lineage>
        <taxon>Eukaryota</taxon>
        <taxon>Metazoa</taxon>
        <taxon>Ecdysozoa</taxon>
        <taxon>Arthropoda</taxon>
        <taxon>Hexapoda</taxon>
        <taxon>Insecta</taxon>
        <taxon>Pterygota</taxon>
        <taxon>Palaeoptera</taxon>
        <taxon>Odonata</taxon>
        <taxon>Epiprocta</taxon>
        <taxon>Anisoptera</taxon>
        <taxon>Libelluloidea</taxon>
        <taxon>Libellulidae</taxon>
        <taxon>Ladona</taxon>
    </lineage>
</organism>
<dbReference type="PANTHER" id="PTHR21552">
    <property type="entry name" value="ADULT RETINA PROTEIN"/>
    <property type="match status" value="1"/>
</dbReference>
<accession>A0A8K0KSE5</accession>
<dbReference type="EMBL" id="KZ309483">
    <property type="protein sequence ID" value="KAG8238976.1"/>
    <property type="molecule type" value="Genomic_DNA"/>
</dbReference>
<dbReference type="InterPro" id="IPR004827">
    <property type="entry name" value="bZIP"/>
</dbReference>
<sequence>MPSTMAEPAYSGDFFLDTHAIKQEPQGMDINVTGVPIPKRSSMQRAMDLSELREYGLELEDTCTSGNLSFNMPSFYQMVGQSAWGSRMDTELDSDNRITEETFKMDEEDIFQVDKADLIQGPTLAELNANDETLLEDLSFDDLLLPDESAIFAGIPGKQISSSVHVGGSSQESLSGTSSISTSAPGPFFTQSSFLPGGAGFYRDTFAVSSSVPSGSLSTDQLTRNGLSSSIPVSSPLSIVTPSTSSGNFLEATSPLVEHGSSGSLGPATPPPTPQTPSPVPSVGNSWNSAHHRHSTLHELLLKKETAAFASSSDANIVGKSVPSQPSSTVTSETSPTPSAPVSRLSSSAPTHLGLEQIWQRREPRQHLLSTGSLAEAGSTSSLSTGGVLSPESHEFSHDEGFDSEDDSDHYEDFSSDADSDDDGEDGNYTHIRDPSKVGGGGSKKERYFWQYNVQAKGPKGQRLVLKTKLEDPHVLNEVTDPVFSPHCSVRGIKHSGKARKGDGNDLTPNPRKLYSIGKELDKLGRIINDMAPVSELPINVRPKSRKEKNKLASRACRLKKKAQHEANKLKLYGLEQEHRKLIQGIAQMKQILAARYTSSVPQNSEEMQKHIEKVSKGAMRIKIAGHTTEFVNKVLEKVKSGLPSGGLDEI</sequence>
<proteinExistence type="predicted"/>
<feature type="region of interest" description="Disordered" evidence="1">
    <location>
        <begin position="163"/>
        <end position="182"/>
    </location>
</feature>
<gene>
    <name evidence="3" type="ORF">J437_LFUL013958</name>
</gene>
<feature type="compositionally biased region" description="Low complexity" evidence="1">
    <location>
        <begin position="321"/>
        <end position="343"/>
    </location>
</feature>
<feature type="domain" description="BZIP" evidence="2">
    <location>
        <begin position="546"/>
        <end position="560"/>
    </location>
</feature>
<dbReference type="PROSITE" id="PS00036">
    <property type="entry name" value="BZIP_BASIC"/>
    <property type="match status" value="1"/>
</dbReference>
<keyword evidence="4" id="KW-1185">Reference proteome</keyword>
<feature type="compositionally biased region" description="Low complexity" evidence="1">
    <location>
        <begin position="167"/>
        <end position="182"/>
    </location>
</feature>
<feature type="region of interest" description="Disordered" evidence="1">
    <location>
        <begin position="317"/>
        <end position="351"/>
    </location>
</feature>
<dbReference type="CDD" id="cd14809">
    <property type="entry name" value="bZIP_AUREO-like"/>
    <property type="match status" value="1"/>
</dbReference>
<evidence type="ECO:0000256" key="1">
    <source>
        <dbReference type="SAM" id="MobiDB-lite"/>
    </source>
</evidence>
<feature type="compositionally biased region" description="Pro residues" evidence="1">
    <location>
        <begin position="268"/>
        <end position="280"/>
    </location>
</feature>
<dbReference type="Proteomes" id="UP000792457">
    <property type="component" value="Unassembled WGS sequence"/>
</dbReference>
<evidence type="ECO:0000313" key="3">
    <source>
        <dbReference type="EMBL" id="KAG8238976.1"/>
    </source>
</evidence>
<feature type="region of interest" description="Disordered" evidence="1">
    <location>
        <begin position="369"/>
        <end position="442"/>
    </location>
</feature>
<dbReference type="GO" id="GO:0005634">
    <property type="term" value="C:nucleus"/>
    <property type="evidence" value="ECO:0007669"/>
    <property type="project" value="TreeGrafter"/>
</dbReference>
<dbReference type="InterPro" id="IPR039165">
    <property type="entry name" value="CREBRF"/>
</dbReference>
<name>A0A8K0KSE5_LADFU</name>
<evidence type="ECO:0000259" key="2">
    <source>
        <dbReference type="PROSITE" id="PS00036"/>
    </source>
</evidence>
<feature type="compositionally biased region" description="Basic and acidic residues" evidence="1">
    <location>
        <begin position="392"/>
        <end position="401"/>
    </location>
</feature>